<sequence length="358" mass="41319">MNLGIFLSSGESFQSMTKSGQDIRYKEFYLKIFSKKFTKIFIFSYANEKLNGLPNNIIIIPNKYNLHRFVYGFLLPFLNIKKIRQCDVFRAYHLLGTIPAVITKIFFGKPYLFNYSYDYRKFAKIENKMFQYVLLSLIHFPVVFFASKIIITLRKTEKWFSKNKVIYIPNGVDINIFRPKKKIIRERPVILSVGRLEVQKNYKNLILALKNLNIDLVIVGNGSLRDNLIDLAKKNRINLKIIKKIDNTKLPEIYNDANIFVLPSLIEGPNKSILEAMACQLPVIGSNVDGINEVILDGVDGVFCSTTVKSIREKIQKLISNPRLSREIAINARRKVINKFNLSNLLEEEIISLKGIKN</sequence>
<dbReference type="PANTHER" id="PTHR45947">
    <property type="entry name" value="SULFOQUINOVOSYL TRANSFERASE SQD2"/>
    <property type="match status" value="1"/>
</dbReference>
<evidence type="ECO:0000313" key="4">
    <source>
        <dbReference type="Proteomes" id="UP000176317"/>
    </source>
</evidence>
<dbReference type="InterPro" id="IPR001296">
    <property type="entry name" value="Glyco_trans_1"/>
</dbReference>
<dbReference type="EMBL" id="MFAT01000032">
    <property type="protein sequence ID" value="OGD86266.1"/>
    <property type="molecule type" value="Genomic_DNA"/>
</dbReference>
<feature type="domain" description="Glycosyl transferase family 1" evidence="2">
    <location>
        <begin position="175"/>
        <end position="334"/>
    </location>
</feature>
<dbReference type="SUPFAM" id="SSF53756">
    <property type="entry name" value="UDP-Glycosyltransferase/glycogen phosphorylase"/>
    <property type="match status" value="1"/>
</dbReference>
<dbReference type="CDD" id="cd03801">
    <property type="entry name" value="GT4_PimA-like"/>
    <property type="match status" value="1"/>
</dbReference>
<dbReference type="GO" id="GO:0016757">
    <property type="term" value="F:glycosyltransferase activity"/>
    <property type="evidence" value="ECO:0007669"/>
    <property type="project" value="InterPro"/>
</dbReference>
<dbReference type="AlphaFoldDB" id="A0A1F5G309"/>
<dbReference type="InterPro" id="IPR050194">
    <property type="entry name" value="Glycosyltransferase_grp1"/>
</dbReference>
<gene>
    <name evidence="3" type="ORF">A2164_03775</name>
</gene>
<feature type="transmembrane region" description="Helical" evidence="1">
    <location>
        <begin position="132"/>
        <end position="153"/>
    </location>
</feature>
<name>A0A1F5G309_9BACT</name>
<organism evidence="3 4">
    <name type="scientific">Candidatus Curtissbacteria bacterium RBG_13_35_7</name>
    <dbReference type="NCBI Taxonomy" id="1797705"/>
    <lineage>
        <taxon>Bacteria</taxon>
        <taxon>Candidatus Curtissiibacteriota</taxon>
    </lineage>
</organism>
<accession>A0A1F5G309</accession>
<keyword evidence="1" id="KW-1133">Transmembrane helix</keyword>
<evidence type="ECO:0000259" key="2">
    <source>
        <dbReference type="Pfam" id="PF00534"/>
    </source>
</evidence>
<evidence type="ECO:0000256" key="1">
    <source>
        <dbReference type="SAM" id="Phobius"/>
    </source>
</evidence>
<comment type="caution">
    <text evidence="3">The sequence shown here is derived from an EMBL/GenBank/DDBJ whole genome shotgun (WGS) entry which is preliminary data.</text>
</comment>
<protein>
    <recommendedName>
        <fullName evidence="2">Glycosyl transferase family 1 domain-containing protein</fullName>
    </recommendedName>
</protein>
<reference evidence="3 4" key="1">
    <citation type="journal article" date="2016" name="Nat. Commun.">
        <title>Thousands of microbial genomes shed light on interconnected biogeochemical processes in an aquifer system.</title>
        <authorList>
            <person name="Anantharaman K."/>
            <person name="Brown C.T."/>
            <person name="Hug L.A."/>
            <person name="Sharon I."/>
            <person name="Castelle C.J."/>
            <person name="Probst A.J."/>
            <person name="Thomas B.C."/>
            <person name="Singh A."/>
            <person name="Wilkins M.J."/>
            <person name="Karaoz U."/>
            <person name="Brodie E.L."/>
            <person name="Williams K.H."/>
            <person name="Hubbard S.S."/>
            <person name="Banfield J.F."/>
        </authorList>
    </citation>
    <scope>NUCLEOTIDE SEQUENCE [LARGE SCALE GENOMIC DNA]</scope>
</reference>
<dbReference type="Pfam" id="PF00534">
    <property type="entry name" value="Glycos_transf_1"/>
    <property type="match status" value="1"/>
</dbReference>
<feature type="transmembrane region" description="Helical" evidence="1">
    <location>
        <begin position="91"/>
        <end position="112"/>
    </location>
</feature>
<dbReference type="Proteomes" id="UP000176317">
    <property type="component" value="Unassembled WGS sequence"/>
</dbReference>
<evidence type="ECO:0000313" key="3">
    <source>
        <dbReference type="EMBL" id="OGD86266.1"/>
    </source>
</evidence>
<dbReference type="Gene3D" id="3.40.50.2000">
    <property type="entry name" value="Glycogen Phosphorylase B"/>
    <property type="match status" value="2"/>
</dbReference>
<dbReference type="PANTHER" id="PTHR45947:SF3">
    <property type="entry name" value="SULFOQUINOVOSYL TRANSFERASE SQD2"/>
    <property type="match status" value="1"/>
</dbReference>
<proteinExistence type="predicted"/>
<keyword evidence="1" id="KW-0472">Membrane</keyword>
<keyword evidence="1" id="KW-0812">Transmembrane</keyword>